<organism evidence="2 3">
    <name type="scientific">Christiangramia sediminis</name>
    <dbReference type="NCBI Taxonomy" id="2881336"/>
    <lineage>
        <taxon>Bacteria</taxon>
        <taxon>Pseudomonadati</taxon>
        <taxon>Bacteroidota</taxon>
        <taxon>Flavobacteriia</taxon>
        <taxon>Flavobacteriales</taxon>
        <taxon>Flavobacteriaceae</taxon>
        <taxon>Christiangramia</taxon>
    </lineage>
</organism>
<dbReference type="PROSITE" id="PS50042">
    <property type="entry name" value="CNMP_BINDING_3"/>
    <property type="match status" value="1"/>
</dbReference>
<feature type="domain" description="Cyclic nucleotide-binding" evidence="1">
    <location>
        <begin position="22"/>
        <end position="114"/>
    </location>
</feature>
<dbReference type="InterPro" id="IPR000595">
    <property type="entry name" value="cNMP-bd_dom"/>
</dbReference>
<gene>
    <name evidence="2" type="ORF">LGQ90_00805</name>
</gene>
<dbReference type="Proteomes" id="UP001139414">
    <property type="component" value="Unassembled WGS sequence"/>
</dbReference>
<evidence type="ECO:0000313" key="2">
    <source>
        <dbReference type="EMBL" id="MCB7479788.1"/>
    </source>
</evidence>
<dbReference type="Gene3D" id="2.60.120.10">
    <property type="entry name" value="Jelly Rolls"/>
    <property type="match status" value="1"/>
</dbReference>
<dbReference type="InterPro" id="IPR014710">
    <property type="entry name" value="RmlC-like_jellyroll"/>
</dbReference>
<reference evidence="2" key="1">
    <citation type="submission" date="2021-10" db="EMBL/GenBank/DDBJ databases">
        <title>Gramella sp. ASW11-100T, isolated from marine sediment.</title>
        <authorList>
            <person name="Xia C."/>
        </authorList>
    </citation>
    <scope>NUCLEOTIDE SEQUENCE</scope>
    <source>
        <strain evidence="2">ASW11-100</strain>
    </source>
</reference>
<comment type="caution">
    <text evidence="2">The sequence shown here is derived from an EMBL/GenBank/DDBJ whole genome shotgun (WGS) entry which is preliminary data.</text>
</comment>
<dbReference type="InterPro" id="IPR018490">
    <property type="entry name" value="cNMP-bd_dom_sf"/>
</dbReference>
<evidence type="ECO:0000313" key="3">
    <source>
        <dbReference type="Proteomes" id="UP001139414"/>
    </source>
</evidence>
<evidence type="ECO:0000259" key="1">
    <source>
        <dbReference type="PROSITE" id="PS50042"/>
    </source>
</evidence>
<dbReference type="EMBL" id="JAJBZG010000001">
    <property type="protein sequence ID" value="MCB7479788.1"/>
    <property type="molecule type" value="Genomic_DNA"/>
</dbReference>
<accession>A0A9X1LG75</accession>
<dbReference type="CDD" id="cd00038">
    <property type="entry name" value="CAP_ED"/>
    <property type="match status" value="1"/>
</dbReference>
<keyword evidence="3" id="KW-1185">Reference proteome</keyword>
<dbReference type="Pfam" id="PF00027">
    <property type="entry name" value="cNMP_binding"/>
    <property type="match status" value="1"/>
</dbReference>
<sequence length="193" mass="22728">MFQNFTQYLIEKFHVKEPDVALIPELVQEKYISSGTFLLKPGEICQHTFFVEKGLFRLYSLSENGKEHILQFASENWLLSDRDSVFFKEPSKFYIEAIEDSILIPMDEEIFRKIAELSPNFSKNNEILLHNHIRHLNQRINLLLSASAKKRYMEFIKLYPDLQLRIPQWMVASYLGITPESLSRVRRDLASNT</sequence>
<name>A0A9X1LG75_9FLAO</name>
<proteinExistence type="predicted"/>
<protein>
    <submittedName>
        <fullName evidence="2">Crp/Fnr family transcriptional regulator</fullName>
    </submittedName>
</protein>
<dbReference type="SUPFAM" id="SSF51206">
    <property type="entry name" value="cAMP-binding domain-like"/>
    <property type="match status" value="1"/>
</dbReference>
<dbReference type="RefSeq" id="WP_229337135.1">
    <property type="nucleotide sequence ID" value="NZ_JAJBZG010000001.1"/>
</dbReference>
<dbReference type="AlphaFoldDB" id="A0A9X1LG75"/>